<protein>
    <recommendedName>
        <fullName evidence="2">B2 bradykinin receptor</fullName>
    </recommendedName>
</protein>
<evidence type="ECO:0000256" key="9">
    <source>
        <dbReference type="ARBA" id="ARBA00023139"/>
    </source>
</evidence>
<reference evidence="20" key="5">
    <citation type="submission" date="2025-09" db="UniProtKB">
        <authorList>
            <consortium name="Ensembl"/>
        </authorList>
    </citation>
    <scope>IDENTIFICATION</scope>
</reference>
<feature type="transmembrane region" description="Helical" evidence="18">
    <location>
        <begin position="294"/>
        <end position="314"/>
    </location>
</feature>
<dbReference type="SUPFAM" id="SSF81321">
    <property type="entry name" value="Family A G protein-coupled receptor-like"/>
    <property type="match status" value="1"/>
</dbReference>
<feature type="transmembrane region" description="Helical" evidence="18">
    <location>
        <begin position="250"/>
        <end position="274"/>
    </location>
</feature>
<dbReference type="GO" id="GO:0009897">
    <property type="term" value="C:external side of plasma membrane"/>
    <property type="evidence" value="ECO:0007669"/>
    <property type="project" value="TreeGrafter"/>
</dbReference>
<evidence type="ECO:0000256" key="7">
    <source>
        <dbReference type="ARBA" id="ARBA00023040"/>
    </source>
</evidence>
<keyword evidence="12" id="KW-0325">Glycoprotein</keyword>
<evidence type="ECO:0000256" key="5">
    <source>
        <dbReference type="ARBA" id="ARBA00022692"/>
    </source>
</evidence>
<keyword evidence="4" id="KW-0597">Phosphoprotein</keyword>
<dbReference type="InterPro" id="IPR000276">
    <property type="entry name" value="GPCR_Rhodpsn"/>
</dbReference>
<dbReference type="PROSITE" id="PS50262">
    <property type="entry name" value="G_PROTEIN_RECEP_F1_2"/>
    <property type="match status" value="1"/>
</dbReference>
<dbReference type="PROSITE" id="PS00237">
    <property type="entry name" value="G_PROTEIN_RECEP_F1_1"/>
    <property type="match status" value="1"/>
</dbReference>
<reference evidence="21" key="2">
    <citation type="journal article" date="2007" name="PLoS Biol.">
        <title>Survey sequencing and comparative analysis of the elephant shark (Callorhinchus milii) genome.</title>
        <authorList>
            <person name="Venkatesh B."/>
            <person name="Kirkness E.F."/>
            <person name="Loh Y.H."/>
            <person name="Halpern A.L."/>
            <person name="Lee A.P."/>
            <person name="Johnson J."/>
            <person name="Dandona N."/>
            <person name="Viswanathan L.D."/>
            <person name="Tay A."/>
            <person name="Venter J.C."/>
            <person name="Strausberg R.L."/>
            <person name="Brenner S."/>
        </authorList>
    </citation>
    <scope>NUCLEOTIDE SEQUENCE [LARGE SCALE GENOMIC DNA]</scope>
</reference>
<evidence type="ECO:0000256" key="3">
    <source>
        <dbReference type="ARBA" id="ARBA00022475"/>
    </source>
</evidence>
<name>A0A4W3I2C5_CALMI</name>
<evidence type="ECO:0000256" key="13">
    <source>
        <dbReference type="ARBA" id="ARBA00023224"/>
    </source>
</evidence>
<sequence length="357" mass="39904">MASSWPFSLPPGNVPDPSPVPVNATEACPGAPFLGWMYMAQPIYIVLICAVGMVGNAFVLLVLVLHRVSCTVAEIYLGNLAAADLLFVGCLPFWAANIVNGYNWPFGEFLCKSVSAVIYMNLFCSVYLLAMVSIDRYLALVHTMTSGRTRSPACAKMTCLAIWAFGFLMSTPVILFRTVMAKPEYNISACLLRYPSEGWSLNLEILLLVFAFIVPGSIITFCSCQILQVLRNNTMRQFMQVRKETKSSKLVLLVLLMFFLCWLPFHFFTFLSILQKLGLIPGCRWEAVLENGNQITTFLGFTNNCINPLLYVIVGKHFRKKAKEVFERSAARKRRKLNLASSASSARTSIITLRNRV</sequence>
<dbReference type="Pfam" id="PF00001">
    <property type="entry name" value="7tm_1"/>
    <property type="match status" value="1"/>
</dbReference>
<keyword evidence="3" id="KW-1003">Cell membrane</keyword>
<keyword evidence="5 17" id="KW-0812">Transmembrane</keyword>
<evidence type="ECO:0000256" key="14">
    <source>
        <dbReference type="ARBA" id="ARBA00023288"/>
    </source>
</evidence>
<dbReference type="InterPro" id="IPR017452">
    <property type="entry name" value="GPCR_Rhodpsn_7TM"/>
</dbReference>
<dbReference type="GO" id="GO:0019722">
    <property type="term" value="P:calcium-mediated signaling"/>
    <property type="evidence" value="ECO:0007669"/>
    <property type="project" value="TreeGrafter"/>
</dbReference>
<evidence type="ECO:0000256" key="15">
    <source>
        <dbReference type="ARBA" id="ARBA00025423"/>
    </source>
</evidence>
<dbReference type="STRING" id="7868.ENSCMIP00000022857"/>
<comment type="function">
    <text evidence="15">Receptor for bradykinin. It is associated with G proteins that activate a phosphatidylinositol-calcium second messenger system.</text>
</comment>
<dbReference type="GO" id="GO:0016493">
    <property type="term" value="F:C-C chemokine receptor activity"/>
    <property type="evidence" value="ECO:0007669"/>
    <property type="project" value="TreeGrafter"/>
</dbReference>
<gene>
    <name evidence="20" type="primary">LOC103191042</name>
</gene>
<dbReference type="OMA" id="NCLIIWI"/>
<keyword evidence="8 18" id="KW-0472">Membrane</keyword>
<dbReference type="GO" id="GO:0019957">
    <property type="term" value="F:C-C chemokine binding"/>
    <property type="evidence" value="ECO:0007669"/>
    <property type="project" value="TreeGrafter"/>
</dbReference>
<dbReference type="Ensembl" id="ENSCMIT00000023247.1">
    <property type="protein sequence ID" value="ENSCMIP00000022857.1"/>
    <property type="gene ID" value="ENSCMIG00000010257.1"/>
</dbReference>
<dbReference type="GO" id="GO:0060326">
    <property type="term" value="P:cell chemotaxis"/>
    <property type="evidence" value="ECO:0007669"/>
    <property type="project" value="TreeGrafter"/>
</dbReference>
<comment type="subunit">
    <text evidence="16">Forms a complex with PECAM1 and GNAQ. Interacts with PECAM1.</text>
</comment>
<dbReference type="InterPro" id="IPR050119">
    <property type="entry name" value="CCR1-9-like"/>
</dbReference>
<dbReference type="PRINTS" id="PR00425">
    <property type="entry name" value="BRADYKININR"/>
</dbReference>
<comment type="similarity">
    <text evidence="17">Belongs to the G-protein coupled receptor 1 family.</text>
</comment>
<evidence type="ECO:0000256" key="17">
    <source>
        <dbReference type="RuleBase" id="RU000688"/>
    </source>
</evidence>
<evidence type="ECO:0000256" key="4">
    <source>
        <dbReference type="ARBA" id="ARBA00022553"/>
    </source>
</evidence>
<dbReference type="Gene3D" id="1.20.1070.10">
    <property type="entry name" value="Rhodopsin 7-helix transmembrane proteins"/>
    <property type="match status" value="1"/>
</dbReference>
<dbReference type="PRINTS" id="PR00237">
    <property type="entry name" value="GPCRRHODOPSN"/>
</dbReference>
<dbReference type="InterPro" id="IPR001504">
    <property type="entry name" value="Brdyknn_2_rcpt"/>
</dbReference>
<dbReference type="GO" id="GO:0006955">
    <property type="term" value="P:immune response"/>
    <property type="evidence" value="ECO:0007669"/>
    <property type="project" value="TreeGrafter"/>
</dbReference>
<dbReference type="GO" id="GO:0042310">
    <property type="term" value="P:vasoconstriction"/>
    <property type="evidence" value="ECO:0007669"/>
    <property type="project" value="InterPro"/>
</dbReference>
<evidence type="ECO:0000256" key="16">
    <source>
        <dbReference type="ARBA" id="ARBA00025954"/>
    </source>
</evidence>
<feature type="transmembrane region" description="Helical" evidence="18">
    <location>
        <begin position="205"/>
        <end position="230"/>
    </location>
</feature>
<evidence type="ECO:0000256" key="11">
    <source>
        <dbReference type="ARBA" id="ARBA00023170"/>
    </source>
</evidence>
<dbReference type="InterPro" id="IPR000496">
    <property type="entry name" value="Brdyknn_rcpt"/>
</dbReference>
<feature type="domain" description="G-protein coupled receptors family 1 profile" evidence="19">
    <location>
        <begin position="55"/>
        <end position="311"/>
    </location>
</feature>
<keyword evidence="9" id="KW-0564">Palmitate</keyword>
<keyword evidence="11 17" id="KW-0675">Receptor</keyword>
<feature type="transmembrane region" description="Helical" evidence="18">
    <location>
        <begin position="116"/>
        <end position="134"/>
    </location>
</feature>
<organism evidence="20 21">
    <name type="scientific">Callorhinchus milii</name>
    <name type="common">Ghost shark</name>
    <dbReference type="NCBI Taxonomy" id="7868"/>
    <lineage>
        <taxon>Eukaryota</taxon>
        <taxon>Metazoa</taxon>
        <taxon>Chordata</taxon>
        <taxon>Craniata</taxon>
        <taxon>Vertebrata</taxon>
        <taxon>Chondrichthyes</taxon>
        <taxon>Holocephali</taxon>
        <taxon>Chimaeriformes</taxon>
        <taxon>Callorhinchidae</taxon>
        <taxon>Callorhinchus</taxon>
    </lineage>
</organism>
<accession>A0A4W3I2C5</accession>
<dbReference type="InParanoid" id="A0A4W3I2C5"/>
<keyword evidence="6 18" id="KW-1133">Transmembrane helix</keyword>
<keyword evidence="21" id="KW-1185">Reference proteome</keyword>
<feature type="transmembrane region" description="Helical" evidence="18">
    <location>
        <begin position="43"/>
        <end position="64"/>
    </location>
</feature>
<reference evidence="21" key="1">
    <citation type="journal article" date="2006" name="Science">
        <title>Ancient noncoding elements conserved in the human genome.</title>
        <authorList>
            <person name="Venkatesh B."/>
            <person name="Kirkness E.F."/>
            <person name="Loh Y.H."/>
            <person name="Halpern A.L."/>
            <person name="Lee A.P."/>
            <person name="Johnson J."/>
            <person name="Dandona N."/>
            <person name="Viswanathan L.D."/>
            <person name="Tay A."/>
            <person name="Venter J.C."/>
            <person name="Strausberg R.L."/>
            <person name="Brenner S."/>
        </authorList>
    </citation>
    <scope>NUCLEOTIDE SEQUENCE [LARGE SCALE GENOMIC DNA]</scope>
</reference>
<reference evidence="20" key="4">
    <citation type="submission" date="2025-08" db="UniProtKB">
        <authorList>
            <consortium name="Ensembl"/>
        </authorList>
    </citation>
    <scope>IDENTIFICATION</scope>
</reference>
<evidence type="ECO:0000313" key="20">
    <source>
        <dbReference type="Ensembl" id="ENSCMIP00000022857.1"/>
    </source>
</evidence>
<feature type="transmembrane region" description="Helical" evidence="18">
    <location>
        <begin position="155"/>
        <end position="176"/>
    </location>
</feature>
<evidence type="ECO:0000313" key="21">
    <source>
        <dbReference type="Proteomes" id="UP000314986"/>
    </source>
</evidence>
<evidence type="ECO:0000256" key="10">
    <source>
        <dbReference type="ARBA" id="ARBA00023157"/>
    </source>
</evidence>
<dbReference type="CDD" id="cd15381">
    <property type="entry name" value="7tmA_BK-2"/>
    <property type="match status" value="1"/>
</dbReference>
<keyword evidence="14" id="KW-0449">Lipoprotein</keyword>
<reference evidence="21" key="3">
    <citation type="journal article" date="2014" name="Nature">
        <title>Elephant shark genome provides unique insights into gnathostome evolution.</title>
        <authorList>
            <consortium name="International Elephant Shark Genome Sequencing Consortium"/>
            <person name="Venkatesh B."/>
            <person name="Lee A.P."/>
            <person name="Ravi V."/>
            <person name="Maurya A.K."/>
            <person name="Lian M.M."/>
            <person name="Swann J.B."/>
            <person name="Ohta Y."/>
            <person name="Flajnik M.F."/>
            <person name="Sutoh Y."/>
            <person name="Kasahara M."/>
            <person name="Hoon S."/>
            <person name="Gangu V."/>
            <person name="Roy S.W."/>
            <person name="Irimia M."/>
            <person name="Korzh V."/>
            <person name="Kondrychyn I."/>
            <person name="Lim Z.W."/>
            <person name="Tay B.H."/>
            <person name="Tohari S."/>
            <person name="Kong K.W."/>
            <person name="Ho S."/>
            <person name="Lorente-Galdos B."/>
            <person name="Quilez J."/>
            <person name="Marques-Bonet T."/>
            <person name="Raney B.J."/>
            <person name="Ingham P.W."/>
            <person name="Tay A."/>
            <person name="Hillier L.W."/>
            <person name="Minx P."/>
            <person name="Boehm T."/>
            <person name="Wilson R.K."/>
            <person name="Brenner S."/>
            <person name="Warren W.C."/>
        </authorList>
    </citation>
    <scope>NUCLEOTIDE SEQUENCE [LARGE SCALE GENOMIC DNA]</scope>
</reference>
<evidence type="ECO:0000256" key="18">
    <source>
        <dbReference type="SAM" id="Phobius"/>
    </source>
</evidence>
<keyword evidence="13 17" id="KW-0807">Transducer</keyword>
<evidence type="ECO:0000256" key="12">
    <source>
        <dbReference type="ARBA" id="ARBA00023180"/>
    </source>
</evidence>
<dbReference type="GeneTree" id="ENSGT01130000278308"/>
<evidence type="ECO:0000256" key="2">
    <source>
        <dbReference type="ARBA" id="ARBA00013512"/>
    </source>
</evidence>
<comment type="subcellular location">
    <subcellularLocation>
        <location evidence="1">Cell membrane</location>
        <topology evidence="1">Multi-pass membrane protein</topology>
    </subcellularLocation>
</comment>
<dbReference type="PRINTS" id="PR00994">
    <property type="entry name" value="BRADYKINNB2R"/>
</dbReference>
<evidence type="ECO:0000256" key="6">
    <source>
        <dbReference type="ARBA" id="ARBA00022989"/>
    </source>
</evidence>
<dbReference type="AlphaFoldDB" id="A0A4W3I2C5"/>
<dbReference type="GO" id="GO:0004947">
    <property type="term" value="F:bradykinin receptor activity"/>
    <property type="evidence" value="ECO:0007669"/>
    <property type="project" value="InterPro"/>
</dbReference>
<keyword evidence="7 17" id="KW-0297">G-protein coupled receptor</keyword>
<evidence type="ECO:0000256" key="1">
    <source>
        <dbReference type="ARBA" id="ARBA00004651"/>
    </source>
</evidence>
<dbReference type="PANTHER" id="PTHR10489">
    <property type="entry name" value="CELL ADHESION MOLECULE"/>
    <property type="match status" value="1"/>
</dbReference>
<dbReference type="GO" id="GO:0007204">
    <property type="term" value="P:positive regulation of cytosolic calcium ion concentration"/>
    <property type="evidence" value="ECO:0007669"/>
    <property type="project" value="TreeGrafter"/>
</dbReference>
<dbReference type="Proteomes" id="UP000314986">
    <property type="component" value="Unassembled WGS sequence"/>
</dbReference>
<evidence type="ECO:0000256" key="8">
    <source>
        <dbReference type="ARBA" id="ARBA00023136"/>
    </source>
</evidence>
<dbReference type="GO" id="GO:0006939">
    <property type="term" value="P:smooth muscle contraction"/>
    <property type="evidence" value="ECO:0007669"/>
    <property type="project" value="InterPro"/>
</dbReference>
<evidence type="ECO:0000259" key="19">
    <source>
        <dbReference type="PROSITE" id="PS50262"/>
    </source>
</evidence>
<proteinExistence type="inferred from homology"/>
<keyword evidence="10" id="KW-1015">Disulfide bond</keyword>
<feature type="transmembrane region" description="Helical" evidence="18">
    <location>
        <begin position="76"/>
        <end position="96"/>
    </location>
</feature>
<dbReference type="PANTHER" id="PTHR10489:SF957">
    <property type="entry name" value="B2 BRADYKININ RECEPTOR"/>
    <property type="match status" value="1"/>
</dbReference>